<evidence type="ECO:0000256" key="6">
    <source>
        <dbReference type="ARBA" id="ARBA00023027"/>
    </source>
</evidence>
<dbReference type="Pfam" id="PF01113">
    <property type="entry name" value="DapB_N"/>
    <property type="match status" value="1"/>
</dbReference>
<sequence length="250" mass="27461">MKVGLVGYGKAGQAVARVLQDTPGFELAWVVRKSAGAAAQTVPETSIPLVGLGTSDWAAWLDAHPVDALVDFSQAESLHAYGEALRQRHIMLVSAISAYSPADLDYARDLGRDTRVMCSPNITLGINFLILAAKLLRRIAPFADVEILEQHFRDKPEVSGTARKIAQSLQVEDERITSLRLGGIIGHHEVIFGFPHQTVRLIHNSIERRAFGTGAVFALKQLAECQNGFYTFDDLMMRLVRQELLQSTPA</sequence>
<dbReference type="PANTHER" id="PTHR20836">
    <property type="entry name" value="DIHYDRODIPICOLINATE REDUCTASE"/>
    <property type="match status" value="1"/>
</dbReference>
<name>A0A1T1AT20_RHOFE</name>
<proteinExistence type="inferred from homology"/>
<dbReference type="GO" id="GO:0005829">
    <property type="term" value="C:cytosol"/>
    <property type="evidence" value="ECO:0007669"/>
    <property type="project" value="TreeGrafter"/>
</dbReference>
<comment type="similarity">
    <text evidence="1">Belongs to the DapB family.</text>
</comment>
<evidence type="ECO:0000313" key="14">
    <source>
        <dbReference type="EMBL" id="OOV07252.1"/>
    </source>
</evidence>
<keyword evidence="6" id="KW-0520">NAD</keyword>
<dbReference type="SUPFAM" id="SSF51735">
    <property type="entry name" value="NAD(P)-binding Rossmann-fold domains"/>
    <property type="match status" value="1"/>
</dbReference>
<evidence type="ECO:0000256" key="11">
    <source>
        <dbReference type="ARBA" id="ARBA00049396"/>
    </source>
</evidence>
<dbReference type="Gene3D" id="3.40.50.720">
    <property type="entry name" value="NAD(P)-binding Rossmann-like Domain"/>
    <property type="match status" value="1"/>
</dbReference>
<comment type="catalytic activity">
    <reaction evidence="10">
        <text>(S)-2,3,4,5-tetrahydrodipicolinate + NADP(+) + H2O = (2S,4S)-4-hydroxy-2,3,4,5-tetrahydrodipicolinate + NADPH + H(+)</text>
        <dbReference type="Rhea" id="RHEA:35331"/>
        <dbReference type="ChEBI" id="CHEBI:15377"/>
        <dbReference type="ChEBI" id="CHEBI:15378"/>
        <dbReference type="ChEBI" id="CHEBI:16845"/>
        <dbReference type="ChEBI" id="CHEBI:57783"/>
        <dbReference type="ChEBI" id="CHEBI:58349"/>
        <dbReference type="ChEBI" id="CHEBI:67139"/>
        <dbReference type="EC" id="1.17.1.8"/>
    </reaction>
</comment>
<dbReference type="EMBL" id="MTJN01000002">
    <property type="protein sequence ID" value="OOV07252.1"/>
    <property type="molecule type" value="Genomic_DNA"/>
</dbReference>
<evidence type="ECO:0000256" key="1">
    <source>
        <dbReference type="ARBA" id="ARBA00006642"/>
    </source>
</evidence>
<dbReference type="STRING" id="28066.RF819_11380"/>
<keyword evidence="4" id="KW-0220">Diaminopimelate biosynthesis</keyword>
<dbReference type="RefSeq" id="WP_078365088.1">
    <property type="nucleotide sequence ID" value="NZ_MTJN01000002.1"/>
</dbReference>
<evidence type="ECO:0000256" key="8">
    <source>
        <dbReference type="ARBA" id="ARBA00037922"/>
    </source>
</evidence>
<evidence type="ECO:0000256" key="5">
    <source>
        <dbReference type="ARBA" id="ARBA00023002"/>
    </source>
</evidence>
<feature type="domain" description="Dihydrodipicolinate reductase C-terminal" evidence="13">
    <location>
        <begin position="127"/>
        <end position="236"/>
    </location>
</feature>
<evidence type="ECO:0000313" key="15">
    <source>
        <dbReference type="Proteomes" id="UP000190750"/>
    </source>
</evidence>
<dbReference type="PIRSF" id="PIRSF000161">
    <property type="entry name" value="DHPR"/>
    <property type="match status" value="1"/>
</dbReference>
<keyword evidence="5" id="KW-0560">Oxidoreductase</keyword>
<comment type="pathway">
    <text evidence="8">Amino-acid biosynthesis; L-lysine biosynthesis via DAP pathway; (S)-tetrahydrodipicolinate from L-aspartate: step 4/4.</text>
</comment>
<accession>A0A1T1AT20</accession>
<protein>
    <recommendedName>
        <fullName evidence="9">4-hydroxy-tetrahydrodipicolinate reductase</fullName>
        <ecNumber evidence="9">1.17.1.8</ecNumber>
    </recommendedName>
</protein>
<dbReference type="GO" id="GO:0019877">
    <property type="term" value="P:diaminopimelate biosynthetic process"/>
    <property type="evidence" value="ECO:0007669"/>
    <property type="project" value="UniProtKB-KW"/>
</dbReference>
<evidence type="ECO:0000259" key="12">
    <source>
        <dbReference type="Pfam" id="PF01113"/>
    </source>
</evidence>
<organism evidence="14 15">
    <name type="scientific">Rhodoferax fermentans</name>
    <dbReference type="NCBI Taxonomy" id="28066"/>
    <lineage>
        <taxon>Bacteria</taxon>
        <taxon>Pseudomonadati</taxon>
        <taxon>Pseudomonadota</taxon>
        <taxon>Betaproteobacteria</taxon>
        <taxon>Burkholderiales</taxon>
        <taxon>Comamonadaceae</taxon>
        <taxon>Rhodoferax</taxon>
    </lineage>
</organism>
<evidence type="ECO:0000256" key="9">
    <source>
        <dbReference type="ARBA" id="ARBA00038983"/>
    </source>
</evidence>
<dbReference type="Proteomes" id="UP000190750">
    <property type="component" value="Unassembled WGS sequence"/>
</dbReference>
<feature type="domain" description="Dihydrodipicolinate reductase N-terminal" evidence="12">
    <location>
        <begin position="1"/>
        <end position="121"/>
    </location>
</feature>
<evidence type="ECO:0000256" key="3">
    <source>
        <dbReference type="ARBA" id="ARBA00022857"/>
    </source>
</evidence>
<comment type="catalytic activity">
    <reaction evidence="11">
        <text>(S)-2,3,4,5-tetrahydrodipicolinate + NAD(+) + H2O = (2S,4S)-4-hydroxy-2,3,4,5-tetrahydrodipicolinate + NADH + H(+)</text>
        <dbReference type="Rhea" id="RHEA:35323"/>
        <dbReference type="ChEBI" id="CHEBI:15377"/>
        <dbReference type="ChEBI" id="CHEBI:15378"/>
        <dbReference type="ChEBI" id="CHEBI:16845"/>
        <dbReference type="ChEBI" id="CHEBI:57540"/>
        <dbReference type="ChEBI" id="CHEBI:57945"/>
        <dbReference type="ChEBI" id="CHEBI:67139"/>
        <dbReference type="EC" id="1.17.1.8"/>
    </reaction>
</comment>
<evidence type="ECO:0000256" key="2">
    <source>
        <dbReference type="ARBA" id="ARBA00022605"/>
    </source>
</evidence>
<dbReference type="OrthoDB" id="9790352at2"/>
<dbReference type="GO" id="GO:0008839">
    <property type="term" value="F:4-hydroxy-tetrahydrodipicolinate reductase"/>
    <property type="evidence" value="ECO:0007669"/>
    <property type="project" value="UniProtKB-EC"/>
</dbReference>
<dbReference type="EC" id="1.17.1.8" evidence="9"/>
<dbReference type="InterPro" id="IPR000846">
    <property type="entry name" value="DapB_N"/>
</dbReference>
<dbReference type="InterPro" id="IPR022663">
    <property type="entry name" value="DapB_C"/>
</dbReference>
<keyword evidence="3" id="KW-0521">NADP</keyword>
<dbReference type="SUPFAM" id="SSF55347">
    <property type="entry name" value="Glyceraldehyde-3-phosphate dehydrogenase-like, C-terminal domain"/>
    <property type="match status" value="1"/>
</dbReference>
<keyword evidence="15" id="KW-1185">Reference proteome</keyword>
<evidence type="ECO:0000256" key="7">
    <source>
        <dbReference type="ARBA" id="ARBA00023154"/>
    </source>
</evidence>
<keyword evidence="2" id="KW-0028">Amino-acid biosynthesis</keyword>
<dbReference type="InterPro" id="IPR036291">
    <property type="entry name" value="NAD(P)-bd_dom_sf"/>
</dbReference>
<dbReference type="GO" id="GO:0009089">
    <property type="term" value="P:lysine biosynthetic process via diaminopimelate"/>
    <property type="evidence" value="ECO:0007669"/>
    <property type="project" value="InterPro"/>
</dbReference>
<dbReference type="PANTHER" id="PTHR20836:SF0">
    <property type="entry name" value="4-HYDROXY-TETRAHYDRODIPICOLINATE REDUCTASE 1, CHLOROPLASTIC-RELATED"/>
    <property type="match status" value="1"/>
</dbReference>
<evidence type="ECO:0000259" key="13">
    <source>
        <dbReference type="Pfam" id="PF05173"/>
    </source>
</evidence>
<evidence type="ECO:0000256" key="10">
    <source>
        <dbReference type="ARBA" id="ARBA00049080"/>
    </source>
</evidence>
<gene>
    <name evidence="14" type="ORF">RF819_11380</name>
</gene>
<reference evidence="14 15" key="1">
    <citation type="submission" date="2017-01" db="EMBL/GenBank/DDBJ databases">
        <title>Genome sequencing of Rhodoferax fermentans JCM 7819.</title>
        <authorList>
            <person name="Kim Y.J."/>
            <person name="Farh M.E.-A."/>
            <person name="Yang D.-C."/>
        </authorList>
    </citation>
    <scope>NUCLEOTIDE SEQUENCE [LARGE SCALE GENOMIC DNA]</scope>
    <source>
        <strain evidence="14 15">JCM 7819</strain>
    </source>
</reference>
<dbReference type="AlphaFoldDB" id="A0A1T1AT20"/>
<comment type="caution">
    <text evidence="14">The sequence shown here is derived from an EMBL/GenBank/DDBJ whole genome shotgun (WGS) entry which is preliminary data.</text>
</comment>
<dbReference type="InterPro" id="IPR023940">
    <property type="entry name" value="DHDPR_bac"/>
</dbReference>
<keyword evidence="7" id="KW-0457">Lysine biosynthesis</keyword>
<dbReference type="Pfam" id="PF05173">
    <property type="entry name" value="DapB_C"/>
    <property type="match status" value="1"/>
</dbReference>
<evidence type="ECO:0000256" key="4">
    <source>
        <dbReference type="ARBA" id="ARBA00022915"/>
    </source>
</evidence>
<dbReference type="Gene3D" id="3.30.360.10">
    <property type="entry name" value="Dihydrodipicolinate Reductase, domain 2"/>
    <property type="match status" value="1"/>
</dbReference>